<evidence type="ECO:0000313" key="1">
    <source>
        <dbReference type="EMBL" id="KAF5562742.1"/>
    </source>
</evidence>
<evidence type="ECO:0000313" key="2">
    <source>
        <dbReference type="Proteomes" id="UP000574317"/>
    </source>
</evidence>
<dbReference type="Proteomes" id="UP000574317">
    <property type="component" value="Unassembled WGS sequence"/>
</dbReference>
<comment type="caution">
    <text evidence="1">The sequence shown here is derived from an EMBL/GenBank/DDBJ whole genome shotgun (WGS) entry which is preliminary data.</text>
</comment>
<keyword evidence="2" id="KW-1185">Reference proteome</keyword>
<dbReference type="EMBL" id="JAAOAO010000104">
    <property type="protein sequence ID" value="KAF5562742.1"/>
    <property type="molecule type" value="Genomic_DNA"/>
</dbReference>
<organism evidence="1 2">
    <name type="scientific">Fusarium napiforme</name>
    <dbReference type="NCBI Taxonomy" id="42672"/>
    <lineage>
        <taxon>Eukaryota</taxon>
        <taxon>Fungi</taxon>
        <taxon>Dikarya</taxon>
        <taxon>Ascomycota</taxon>
        <taxon>Pezizomycotina</taxon>
        <taxon>Sordariomycetes</taxon>
        <taxon>Hypocreomycetidae</taxon>
        <taxon>Hypocreales</taxon>
        <taxon>Nectriaceae</taxon>
        <taxon>Fusarium</taxon>
        <taxon>Fusarium fujikuroi species complex</taxon>
    </lineage>
</organism>
<gene>
    <name evidence="1" type="ORF">FNAPI_3061</name>
</gene>
<dbReference type="AlphaFoldDB" id="A0A8H5JXU8"/>
<accession>A0A8H5JXU8</accession>
<proteinExistence type="predicted"/>
<name>A0A8H5JXU8_9HYPO</name>
<reference evidence="1 2" key="1">
    <citation type="submission" date="2020-05" db="EMBL/GenBank/DDBJ databases">
        <title>Identification and distribution of gene clusters putatively required for synthesis of sphingolipid metabolism inhibitors in phylogenetically diverse species of the filamentous fungus Fusarium.</title>
        <authorList>
            <person name="Kim H.-S."/>
            <person name="Busman M."/>
            <person name="Brown D.W."/>
            <person name="Divon H."/>
            <person name="Uhlig S."/>
            <person name="Proctor R.H."/>
        </authorList>
    </citation>
    <scope>NUCLEOTIDE SEQUENCE [LARGE SCALE GENOMIC DNA]</scope>
    <source>
        <strain evidence="1 2">NRRL 25196</strain>
    </source>
</reference>
<sequence length="108" mass="11889">MMQVFPSTVLVPGDSAAPKILSLQRRAFFESSRISASLIPVSVDEQHPIIRHRKLGRRRIAGIVSEVGKETRCAADSFGAAYRYGRFADDRNGRTDATGGTEYCSKVE</sequence>
<protein>
    <submittedName>
        <fullName evidence="1">Uncharacterized protein</fullName>
    </submittedName>
</protein>